<reference evidence="2 3" key="1">
    <citation type="submission" date="2023-07" db="EMBL/GenBank/DDBJ databases">
        <title>Sorghum-associated microbial communities from plants grown in Nebraska, USA.</title>
        <authorList>
            <person name="Schachtman D."/>
        </authorList>
    </citation>
    <scope>NUCLEOTIDE SEQUENCE [LARGE SCALE GENOMIC DNA]</scope>
    <source>
        <strain evidence="2 3">DS1607</strain>
    </source>
</reference>
<feature type="transmembrane region" description="Helical" evidence="1">
    <location>
        <begin position="195"/>
        <end position="216"/>
    </location>
</feature>
<evidence type="ECO:0000313" key="2">
    <source>
        <dbReference type="EMBL" id="MDP9902906.1"/>
    </source>
</evidence>
<evidence type="ECO:0000313" key="3">
    <source>
        <dbReference type="Proteomes" id="UP001226867"/>
    </source>
</evidence>
<feature type="transmembrane region" description="Helical" evidence="1">
    <location>
        <begin position="228"/>
        <end position="251"/>
    </location>
</feature>
<accession>A0ABT9SEW3</accession>
<protein>
    <submittedName>
        <fullName evidence="2">Uncharacterized protein</fullName>
    </submittedName>
</protein>
<gene>
    <name evidence="2" type="ORF">J2W36_005184</name>
</gene>
<keyword evidence="1" id="KW-0812">Transmembrane</keyword>
<name>A0ABT9SEW3_9BURK</name>
<dbReference type="Proteomes" id="UP001226867">
    <property type="component" value="Unassembled WGS sequence"/>
</dbReference>
<evidence type="ECO:0000256" key="1">
    <source>
        <dbReference type="SAM" id="Phobius"/>
    </source>
</evidence>
<dbReference type="RefSeq" id="WP_307692635.1">
    <property type="nucleotide sequence ID" value="NZ_JAUSRO010000023.1"/>
</dbReference>
<organism evidence="2 3">
    <name type="scientific">Variovorax ginsengisoli</name>
    <dbReference type="NCBI Taxonomy" id="363844"/>
    <lineage>
        <taxon>Bacteria</taxon>
        <taxon>Pseudomonadati</taxon>
        <taxon>Pseudomonadota</taxon>
        <taxon>Betaproteobacteria</taxon>
        <taxon>Burkholderiales</taxon>
        <taxon>Comamonadaceae</taxon>
        <taxon>Variovorax</taxon>
    </lineage>
</organism>
<keyword evidence="3" id="KW-1185">Reference proteome</keyword>
<comment type="caution">
    <text evidence="2">The sequence shown here is derived from an EMBL/GenBank/DDBJ whole genome shotgun (WGS) entry which is preliminary data.</text>
</comment>
<keyword evidence="1" id="KW-1133">Transmembrane helix</keyword>
<proteinExistence type="predicted"/>
<sequence>MSSRTPYRPALDRLPRVPGSATPSLRLQDVLLVLLCVLLSAWLAHYGAHSAQRPLAKALTDRYFEIDGQTLRDSLWRAQDGQTQFGVLRNASRWHVVTPLPLDSAPASGMQPMRAGAPQPAHLTRVEQALEFANGTGSIVSADLPAIVAAMRESAACDCTIARPRIGLSVSPVARLGDYTPATTMSLSRALMAMSAWLGTALLVALAIAMVLTVVLHARSNQRGADVFMFWAVIGVSALGPLSMLLDWASFEAMGHAFLR</sequence>
<dbReference type="EMBL" id="JAUSRO010000023">
    <property type="protein sequence ID" value="MDP9902906.1"/>
    <property type="molecule type" value="Genomic_DNA"/>
</dbReference>
<keyword evidence="1" id="KW-0472">Membrane</keyword>